<sequence>MGTEFDLGSFIEGSIPLAIIALVCGIGSSAFFAGVMWYSRRASYRELALLYTHSSAFWARWPGDRLWVAPYDELAAEADRCDHLFRTVGEKSMRLPVKRGPARKQAEALHAEFSEQVEREKVMYQHMLATVHTAMNYAISQGRGPQQPYRA</sequence>
<evidence type="ECO:0000256" key="1">
    <source>
        <dbReference type="SAM" id="Phobius"/>
    </source>
</evidence>
<dbReference type="EMBL" id="JTLZ01000001">
    <property type="protein sequence ID" value="KHO28356.1"/>
    <property type="molecule type" value="Genomic_DNA"/>
</dbReference>
<keyword evidence="1" id="KW-0812">Transmembrane</keyword>
<proteinExistence type="predicted"/>
<reference evidence="2 3" key="1">
    <citation type="submission" date="2014-11" db="EMBL/GenBank/DDBJ databases">
        <title>Mycobacterium setense Manresensis Genome.</title>
        <authorList>
            <person name="Rech G."/>
            <person name="Sumoy L."/>
        </authorList>
    </citation>
    <scope>NUCLEOTIDE SEQUENCE [LARGE SCALE GENOMIC DNA]</scope>
    <source>
        <strain evidence="2 3">Manresensis</strain>
    </source>
</reference>
<gene>
    <name evidence="2" type="ORF">QQ44_02230</name>
</gene>
<feature type="transmembrane region" description="Helical" evidence="1">
    <location>
        <begin position="15"/>
        <end position="38"/>
    </location>
</feature>
<keyword evidence="1" id="KW-0472">Membrane</keyword>
<organism evidence="2 3">
    <name type="scientific">Mycolicibacterium setense</name>
    <dbReference type="NCBI Taxonomy" id="431269"/>
    <lineage>
        <taxon>Bacteria</taxon>
        <taxon>Bacillati</taxon>
        <taxon>Actinomycetota</taxon>
        <taxon>Actinomycetes</taxon>
        <taxon>Mycobacteriales</taxon>
        <taxon>Mycobacteriaceae</taxon>
        <taxon>Mycolicibacterium</taxon>
    </lineage>
</organism>
<comment type="caution">
    <text evidence="2">The sequence shown here is derived from an EMBL/GenBank/DDBJ whole genome shotgun (WGS) entry which is preliminary data.</text>
</comment>
<keyword evidence="1" id="KW-1133">Transmembrane helix</keyword>
<name>A0ABR4Z1K0_9MYCO</name>
<keyword evidence="3" id="KW-1185">Reference proteome</keyword>
<dbReference type="RefSeq" id="WP_039313570.1">
    <property type="nucleotide sequence ID" value="NZ_JTLZ01000001.1"/>
</dbReference>
<accession>A0ABR4Z1K0</accession>
<evidence type="ECO:0000313" key="2">
    <source>
        <dbReference type="EMBL" id="KHO28356.1"/>
    </source>
</evidence>
<evidence type="ECO:0000313" key="3">
    <source>
        <dbReference type="Proteomes" id="UP000031004"/>
    </source>
</evidence>
<protein>
    <submittedName>
        <fullName evidence="2">Uncharacterized protein</fullName>
    </submittedName>
</protein>
<dbReference type="Proteomes" id="UP000031004">
    <property type="component" value="Unassembled WGS sequence"/>
</dbReference>